<dbReference type="Proteomes" id="UP000092871">
    <property type="component" value="Unassembled WGS sequence"/>
</dbReference>
<sequence>MLDKTEISRSINRITSNEYYEGDFGDCVEDIDKILNDVDKSLWESIPKEYIEFLSQFGFGELDAAFYLDDGPIPYTTIFNREIDLYKGMYVFAGNSSDILYAFDSLNNWRVVTLGSEALEVTKVADSFEEFIVERLGYIEELAESRLDS</sequence>
<keyword evidence="3" id="KW-1185">Reference proteome</keyword>
<accession>A0A1C3JNZ3</accession>
<dbReference type="InterPro" id="IPR037883">
    <property type="entry name" value="Knr4/Smi1-like_sf"/>
</dbReference>
<name>A0A1C3JNZ3_9GAMM</name>
<dbReference type="RefSeq" id="WP_067032320.1">
    <property type="nucleotide sequence ID" value="NZ_FLRA01000003.1"/>
</dbReference>
<dbReference type="SUPFAM" id="SSF160631">
    <property type="entry name" value="SMI1/KNR4-like"/>
    <property type="match status" value="1"/>
</dbReference>
<evidence type="ECO:0000313" key="4">
    <source>
        <dbReference type="Proteomes" id="UP000092871"/>
    </source>
</evidence>
<evidence type="ECO:0000313" key="2">
    <source>
        <dbReference type="EMBL" id="SBT20475.1"/>
    </source>
</evidence>
<dbReference type="Gene3D" id="3.40.1580.10">
    <property type="entry name" value="SMI1/KNR4-like"/>
    <property type="match status" value="1"/>
</dbReference>
<evidence type="ECO:0008006" key="5">
    <source>
        <dbReference type="Google" id="ProtNLM"/>
    </source>
</evidence>
<reference evidence="1 4" key="1">
    <citation type="submission" date="2016-06" db="EMBL/GenBank/DDBJ databases">
        <authorList>
            <person name="Kjaerup R.B."/>
            <person name="Dalgaard T.S."/>
            <person name="Juul-Madsen H.R."/>
        </authorList>
    </citation>
    <scope>NUCLEOTIDE SEQUENCE [LARGE SCALE GENOMIC DNA]</scope>
    <source>
        <strain evidence="1 4">CECT 5115</strain>
    </source>
</reference>
<dbReference type="EMBL" id="FLRB01000006">
    <property type="protein sequence ID" value="SBT20475.1"/>
    <property type="molecule type" value="Genomic_DNA"/>
</dbReference>
<proteinExistence type="predicted"/>
<gene>
    <name evidence="1" type="ORF">MGA5115_00843</name>
    <name evidence="2" type="ORF">MGA5116_01061</name>
</gene>
<dbReference type="AlphaFoldDB" id="A0A1C3JNZ3"/>
<dbReference type="Pfam" id="PF14568">
    <property type="entry name" value="SUKH_6"/>
    <property type="match status" value="1"/>
</dbReference>
<dbReference type="OrthoDB" id="6934076at2"/>
<dbReference type="EMBL" id="FLRA01000003">
    <property type="protein sequence ID" value="SBT16759.1"/>
    <property type="molecule type" value="Genomic_DNA"/>
</dbReference>
<evidence type="ECO:0000313" key="3">
    <source>
        <dbReference type="Proteomes" id="UP000092840"/>
    </source>
</evidence>
<reference evidence="2 3" key="2">
    <citation type="submission" date="2016-06" db="EMBL/GenBank/DDBJ databases">
        <authorList>
            <person name="Rodrigo-Torres L."/>
            <person name="Arahal D.R."/>
        </authorList>
    </citation>
    <scope>NUCLEOTIDE SEQUENCE [LARGE SCALE GENOMIC DNA]</scope>
    <source>
        <strain evidence="2 3">CECT 5116</strain>
    </source>
</reference>
<protein>
    <recommendedName>
        <fullName evidence="5">SMI1 / KNR4 family protein</fullName>
    </recommendedName>
</protein>
<dbReference type="Proteomes" id="UP000092840">
    <property type="component" value="Unassembled WGS sequence"/>
</dbReference>
<evidence type="ECO:0000313" key="1">
    <source>
        <dbReference type="EMBL" id="SBT16759.1"/>
    </source>
</evidence>
<organism evidence="1 4">
    <name type="scientific">Marinomonas gallaica</name>
    <dbReference type="NCBI Taxonomy" id="1806667"/>
    <lineage>
        <taxon>Bacteria</taxon>
        <taxon>Pseudomonadati</taxon>
        <taxon>Pseudomonadota</taxon>
        <taxon>Gammaproteobacteria</taxon>
        <taxon>Oceanospirillales</taxon>
        <taxon>Oceanospirillaceae</taxon>
        <taxon>Marinomonas</taxon>
    </lineage>
</organism>